<feature type="chain" id="PRO_5004280548" description="Cysteine-rich protein" evidence="1">
    <location>
        <begin position="19"/>
        <end position="70"/>
    </location>
</feature>
<proteinExistence type="evidence at transcript level"/>
<evidence type="ECO:0000256" key="1">
    <source>
        <dbReference type="SAM" id="SignalP"/>
    </source>
</evidence>
<evidence type="ECO:0000313" key="2">
    <source>
        <dbReference type="EMBL" id="AAQ83513.1"/>
    </source>
</evidence>
<name>Q6UB54_9STRA</name>
<sequence length="70" mass="7337">MRIYTSFLLLMAATGIAGQTLTCTNTEHCSNNPNAHKFSERCSKSNAGLGGLEFVYCCGGCCIGNACPPS</sequence>
<accession>Q6UB54</accession>
<evidence type="ECO:0008006" key="3">
    <source>
        <dbReference type="Google" id="ProtNLM"/>
    </source>
</evidence>
<dbReference type="AlphaFoldDB" id="Q6UB54"/>
<organism evidence="2">
    <name type="scientific">Hyaloperonospora parasitica</name>
    <dbReference type="NCBI Taxonomy" id="123356"/>
    <lineage>
        <taxon>Eukaryota</taxon>
        <taxon>Sar</taxon>
        <taxon>Stramenopiles</taxon>
        <taxon>Oomycota</taxon>
        <taxon>Peronosporomycetes</taxon>
        <taxon>Peronosporales</taxon>
        <taxon>Peronosporaceae</taxon>
        <taxon>Hyaloperonospora</taxon>
    </lineage>
</organism>
<keyword evidence="1" id="KW-0732">Signal</keyword>
<feature type="signal peptide" evidence="1">
    <location>
        <begin position="1"/>
        <end position="18"/>
    </location>
</feature>
<reference evidence="2" key="1">
    <citation type="journal article" date="2003" name="Mol. Plant Pathol.">
        <title>Use of suppression subtractive hybridization to identify downy mildew genes expressed during infection of Arabidopsis thaliana.</title>
        <authorList>
            <person name="Bittner-Eddy P."/>
            <person name="Allen R."/>
            <person name="Rehmany A."/>
            <person name="Birch P."/>
            <person name="Beynon J."/>
        </authorList>
    </citation>
    <scope>NUCLEOTIDE SEQUENCE</scope>
    <source>
        <strain evidence="2">Maks9</strain>
    </source>
</reference>
<protein>
    <recommendedName>
        <fullName evidence="3">Cysteine-rich protein</fullName>
    </recommendedName>
</protein>
<dbReference type="EMBL" id="AY373957">
    <property type="protein sequence ID" value="AAQ83513.1"/>
    <property type="molecule type" value="mRNA"/>
</dbReference>